<keyword evidence="4" id="KW-1185">Reference proteome</keyword>
<feature type="compositionally biased region" description="Low complexity" evidence="1">
    <location>
        <begin position="113"/>
        <end position="123"/>
    </location>
</feature>
<dbReference type="AlphaFoldDB" id="A0A9Q1G8T1"/>
<feature type="compositionally biased region" description="Polar residues" evidence="1">
    <location>
        <begin position="317"/>
        <end position="331"/>
    </location>
</feature>
<dbReference type="FunFam" id="2.60.40.10:FF:000256">
    <property type="entry name" value="myopalladin isoform X1"/>
    <property type="match status" value="1"/>
</dbReference>
<dbReference type="SMART" id="SM00408">
    <property type="entry name" value="IGc2"/>
    <property type="match status" value="1"/>
</dbReference>
<dbReference type="InterPro" id="IPR003599">
    <property type="entry name" value="Ig_sub"/>
</dbReference>
<evidence type="ECO:0000259" key="2">
    <source>
        <dbReference type="PROSITE" id="PS50835"/>
    </source>
</evidence>
<dbReference type="Gene3D" id="2.60.40.10">
    <property type="entry name" value="Immunoglobulins"/>
    <property type="match status" value="2"/>
</dbReference>
<proteinExistence type="predicted"/>
<dbReference type="PANTHER" id="PTHR47633">
    <property type="entry name" value="IMMUNOGLOBULIN"/>
    <property type="match status" value="1"/>
</dbReference>
<name>A0A9Q1G8T1_SYNKA</name>
<feature type="region of interest" description="Disordered" evidence="1">
    <location>
        <begin position="85"/>
        <end position="149"/>
    </location>
</feature>
<feature type="domain" description="Ig-like" evidence="2">
    <location>
        <begin position="164"/>
        <end position="261"/>
    </location>
</feature>
<reference evidence="3" key="1">
    <citation type="journal article" date="2023" name="Science">
        <title>Genome structures resolve the early diversification of teleost fishes.</title>
        <authorList>
            <person name="Parey E."/>
            <person name="Louis A."/>
            <person name="Montfort J."/>
            <person name="Bouchez O."/>
            <person name="Roques C."/>
            <person name="Iampietro C."/>
            <person name="Lluch J."/>
            <person name="Castinel A."/>
            <person name="Donnadieu C."/>
            <person name="Desvignes T."/>
            <person name="Floi Bucao C."/>
            <person name="Jouanno E."/>
            <person name="Wen M."/>
            <person name="Mejri S."/>
            <person name="Dirks R."/>
            <person name="Jansen H."/>
            <person name="Henkel C."/>
            <person name="Chen W.J."/>
            <person name="Zahm M."/>
            <person name="Cabau C."/>
            <person name="Klopp C."/>
            <person name="Thompson A.W."/>
            <person name="Robinson-Rechavi M."/>
            <person name="Braasch I."/>
            <person name="Lecointre G."/>
            <person name="Bobe J."/>
            <person name="Postlethwait J.H."/>
            <person name="Berthelot C."/>
            <person name="Roest Crollius H."/>
            <person name="Guiguen Y."/>
        </authorList>
    </citation>
    <scope>NUCLEOTIDE SEQUENCE</scope>
    <source>
        <strain evidence="3">WJC10195</strain>
    </source>
</reference>
<dbReference type="SMART" id="SM00409">
    <property type="entry name" value="IG"/>
    <property type="match status" value="2"/>
</dbReference>
<dbReference type="OrthoDB" id="6612025at2759"/>
<dbReference type="InterPro" id="IPR003598">
    <property type="entry name" value="Ig_sub2"/>
</dbReference>
<dbReference type="GO" id="GO:0004672">
    <property type="term" value="F:protein kinase activity"/>
    <property type="evidence" value="ECO:0007669"/>
    <property type="project" value="TreeGrafter"/>
</dbReference>
<feature type="compositionally biased region" description="Basic and acidic residues" evidence="1">
    <location>
        <begin position="296"/>
        <end position="308"/>
    </location>
</feature>
<comment type="caution">
    <text evidence="3">The sequence shown here is derived from an EMBL/GenBank/DDBJ whole genome shotgun (WGS) entry which is preliminary data.</text>
</comment>
<accession>A0A9Q1G8T1</accession>
<dbReference type="PROSITE" id="PS50835">
    <property type="entry name" value="IG_LIKE"/>
    <property type="match status" value="2"/>
</dbReference>
<dbReference type="Pfam" id="PF07679">
    <property type="entry name" value="I-set"/>
    <property type="match status" value="2"/>
</dbReference>
<sequence>MSEAGRLTESQGRFQNSAAMCVQTGRWFCEGRELHHCPDIQISRHEDLHTLVITEAFEDDTGRYTCVASNYLGADNTSAEVYIEGASSSDSEGEGSGQKTRPGAMPQVQKKTSSVSLTIRSSSPKSPEATPHRSTLVQPLSAPPLRVQSPLSSLPGGEGQYIAPPVFTKHLQDAWASEGQVVVLECRVRGSPPVRVRWYRQGQEIQDSPDFRVLQKKPRSAAEPEEICTLVIAETFPEDGGQFSCTANNHYGTVTSTAQLTVHSGKLTIHSGKLTVHSGELTAEAVAQPQTDSEPALEREPETSHMGEEVQADPEVSESNSSQLAKEGSSSSEEDNEVPGGEQCKVSEEHSSSGQHVNVRNDGERACAAADNVAGEESEEEGVAFLLTGEAGEMALEDDGMSDISDMSYSQGSEGNLYSFEQINKFLDETKGRGVTLDDFFPDLDKFVASALSVQRRVGFDALSKQKRFRLKKYVTAIRNDKRSEKFKLRK</sequence>
<dbReference type="InterPro" id="IPR013783">
    <property type="entry name" value="Ig-like_fold"/>
</dbReference>
<protein>
    <recommendedName>
        <fullName evidence="2">Ig-like domain-containing protein</fullName>
    </recommendedName>
</protein>
<dbReference type="InterPro" id="IPR007110">
    <property type="entry name" value="Ig-like_dom"/>
</dbReference>
<organism evidence="3 4">
    <name type="scientific">Synaphobranchus kaupii</name>
    <name type="common">Kaup's arrowtooth eel</name>
    <dbReference type="NCBI Taxonomy" id="118154"/>
    <lineage>
        <taxon>Eukaryota</taxon>
        <taxon>Metazoa</taxon>
        <taxon>Chordata</taxon>
        <taxon>Craniata</taxon>
        <taxon>Vertebrata</taxon>
        <taxon>Euteleostomi</taxon>
        <taxon>Actinopterygii</taxon>
        <taxon>Neopterygii</taxon>
        <taxon>Teleostei</taxon>
        <taxon>Anguilliformes</taxon>
        <taxon>Synaphobranchidae</taxon>
        <taxon>Synaphobranchus</taxon>
    </lineage>
</organism>
<dbReference type="SUPFAM" id="SSF48726">
    <property type="entry name" value="Immunoglobulin"/>
    <property type="match status" value="2"/>
</dbReference>
<feature type="domain" description="Ig-like" evidence="2">
    <location>
        <begin position="26"/>
        <end position="84"/>
    </location>
</feature>
<dbReference type="Proteomes" id="UP001152622">
    <property type="component" value="Chromosome 2"/>
</dbReference>
<evidence type="ECO:0000313" key="4">
    <source>
        <dbReference type="Proteomes" id="UP001152622"/>
    </source>
</evidence>
<dbReference type="InterPro" id="IPR036179">
    <property type="entry name" value="Ig-like_dom_sf"/>
</dbReference>
<gene>
    <name evidence="3" type="ORF">SKAU_G00077010</name>
</gene>
<dbReference type="InterPro" id="IPR013098">
    <property type="entry name" value="Ig_I-set"/>
</dbReference>
<evidence type="ECO:0000256" key="1">
    <source>
        <dbReference type="SAM" id="MobiDB-lite"/>
    </source>
</evidence>
<dbReference type="EMBL" id="JAINUF010000002">
    <property type="protein sequence ID" value="KAJ8377121.1"/>
    <property type="molecule type" value="Genomic_DNA"/>
</dbReference>
<evidence type="ECO:0000313" key="3">
    <source>
        <dbReference type="EMBL" id="KAJ8377121.1"/>
    </source>
</evidence>
<feature type="region of interest" description="Disordered" evidence="1">
    <location>
        <begin position="286"/>
        <end position="363"/>
    </location>
</feature>
<dbReference type="PANTHER" id="PTHR47633:SF4">
    <property type="entry name" value="MYOPALLADIN ISOFORM X1"/>
    <property type="match status" value="1"/>
</dbReference>